<keyword evidence="2" id="KW-1185">Reference proteome</keyword>
<reference evidence="1" key="1">
    <citation type="submission" date="2018-11" db="EMBL/GenBank/DDBJ databases">
        <authorList>
            <consortium name="Pathogen Informatics"/>
        </authorList>
    </citation>
    <scope>NUCLEOTIDE SEQUENCE</scope>
</reference>
<protein>
    <submittedName>
        <fullName evidence="1">Uncharacterized protein</fullName>
    </submittedName>
</protein>
<evidence type="ECO:0000313" key="2">
    <source>
        <dbReference type="Proteomes" id="UP000784294"/>
    </source>
</evidence>
<dbReference type="AlphaFoldDB" id="A0A448XHQ7"/>
<comment type="caution">
    <text evidence="1">The sequence shown here is derived from an EMBL/GenBank/DDBJ whole genome shotgun (WGS) entry which is preliminary data.</text>
</comment>
<accession>A0A448XHQ7</accession>
<organism evidence="1 2">
    <name type="scientific">Protopolystoma xenopodis</name>
    <dbReference type="NCBI Taxonomy" id="117903"/>
    <lineage>
        <taxon>Eukaryota</taxon>
        <taxon>Metazoa</taxon>
        <taxon>Spiralia</taxon>
        <taxon>Lophotrochozoa</taxon>
        <taxon>Platyhelminthes</taxon>
        <taxon>Monogenea</taxon>
        <taxon>Polyopisthocotylea</taxon>
        <taxon>Polystomatidea</taxon>
        <taxon>Polystomatidae</taxon>
        <taxon>Protopolystoma</taxon>
    </lineage>
</organism>
<dbReference type="Proteomes" id="UP000784294">
    <property type="component" value="Unassembled WGS sequence"/>
</dbReference>
<sequence>MPILTSKIVNLVDFTHLINSPICLVANWHPRLKADWFRNQMARPTSESLLCLDCRSSEDSIAILMKHNDAEKITGHAISRQTLHISIMSVGLFMV</sequence>
<name>A0A448XHQ7_9PLAT</name>
<proteinExistence type="predicted"/>
<evidence type="ECO:0000313" key="1">
    <source>
        <dbReference type="EMBL" id="VEL36825.1"/>
    </source>
</evidence>
<dbReference type="EMBL" id="CAAALY010253282">
    <property type="protein sequence ID" value="VEL36825.1"/>
    <property type="molecule type" value="Genomic_DNA"/>
</dbReference>
<gene>
    <name evidence="1" type="ORF">PXEA_LOCUS30265</name>
</gene>